<accession>A0ABN9PDV4</accession>
<evidence type="ECO:0000313" key="2">
    <source>
        <dbReference type="EMBL" id="CAK0788318.1"/>
    </source>
</evidence>
<evidence type="ECO:0000256" key="1">
    <source>
        <dbReference type="SAM" id="MobiDB-lite"/>
    </source>
</evidence>
<feature type="region of interest" description="Disordered" evidence="1">
    <location>
        <begin position="212"/>
        <end position="255"/>
    </location>
</feature>
<reference evidence="2" key="1">
    <citation type="submission" date="2023-10" db="EMBL/GenBank/DDBJ databases">
        <authorList>
            <person name="Chen Y."/>
            <person name="Shah S."/>
            <person name="Dougan E. K."/>
            <person name="Thang M."/>
            <person name="Chan C."/>
        </authorList>
    </citation>
    <scope>NUCLEOTIDE SEQUENCE [LARGE SCALE GENOMIC DNA]</scope>
</reference>
<protein>
    <submittedName>
        <fullName evidence="2">Uncharacterized protein</fullName>
    </submittedName>
</protein>
<keyword evidence="3" id="KW-1185">Reference proteome</keyword>
<dbReference type="EMBL" id="CAUYUJ010000032">
    <property type="protein sequence ID" value="CAK0788318.1"/>
    <property type="molecule type" value="Genomic_DNA"/>
</dbReference>
<name>A0ABN9PDV4_9DINO</name>
<evidence type="ECO:0000313" key="3">
    <source>
        <dbReference type="Proteomes" id="UP001189429"/>
    </source>
</evidence>
<sequence length="255" mass="28566">METQNATIEELKATGPEKEGGRLRRQLTAAIIGDKVKLPTFDNSRKPYFHDWSYKFKAFVGNHGRKCLEGMAQVELSQNELNYANYDDEERKQMAQSLFYLLTMYSKGIPLGIISFHYDPQKMGSILSRLMKALEFDFGGKAELLDNIAKFGILIEEYEKLPKEQISDNIRTAVLIARAPEALRNHALLAMPKEEIQWPRANKVAGDFLLTKQPMPGGPTPINTSAINSETRREGGKGKDGEIKSKGEDGGKGKD</sequence>
<comment type="caution">
    <text evidence="2">The sequence shown here is derived from an EMBL/GenBank/DDBJ whole genome shotgun (WGS) entry which is preliminary data.</text>
</comment>
<organism evidence="2 3">
    <name type="scientific">Prorocentrum cordatum</name>
    <dbReference type="NCBI Taxonomy" id="2364126"/>
    <lineage>
        <taxon>Eukaryota</taxon>
        <taxon>Sar</taxon>
        <taxon>Alveolata</taxon>
        <taxon>Dinophyceae</taxon>
        <taxon>Prorocentrales</taxon>
        <taxon>Prorocentraceae</taxon>
        <taxon>Prorocentrum</taxon>
    </lineage>
</organism>
<gene>
    <name evidence="2" type="ORF">PCOR1329_LOCUS240</name>
</gene>
<dbReference type="Proteomes" id="UP001189429">
    <property type="component" value="Unassembled WGS sequence"/>
</dbReference>
<feature type="compositionally biased region" description="Basic and acidic residues" evidence="1">
    <location>
        <begin position="230"/>
        <end position="255"/>
    </location>
</feature>
<proteinExistence type="predicted"/>